<keyword evidence="1" id="KW-0175">Coiled coil</keyword>
<dbReference type="OrthoDB" id="1431934at2759"/>
<proteinExistence type="predicted"/>
<feature type="coiled-coil region" evidence="1">
    <location>
        <begin position="162"/>
        <end position="266"/>
    </location>
</feature>
<feature type="compositionally biased region" description="Basic and acidic residues" evidence="2">
    <location>
        <begin position="13"/>
        <end position="31"/>
    </location>
</feature>
<feature type="compositionally biased region" description="Acidic residues" evidence="2">
    <location>
        <begin position="1"/>
        <end position="12"/>
    </location>
</feature>
<accession>A0A9N9VR02</accession>
<comment type="caution">
    <text evidence="3">The sequence shown here is derived from an EMBL/GenBank/DDBJ whole genome shotgun (WGS) entry which is preliminary data.</text>
</comment>
<dbReference type="AlphaFoldDB" id="A0A9N9VR02"/>
<name>A0A9N9VR02_9HYPO</name>
<feature type="region of interest" description="Disordered" evidence="2">
    <location>
        <begin position="1"/>
        <end position="31"/>
    </location>
</feature>
<feature type="coiled-coil region" evidence="1">
    <location>
        <begin position="429"/>
        <end position="534"/>
    </location>
</feature>
<keyword evidence="4" id="KW-1185">Reference proteome</keyword>
<dbReference type="Proteomes" id="UP000696573">
    <property type="component" value="Unassembled WGS sequence"/>
</dbReference>
<feature type="coiled-coil region" evidence="1">
    <location>
        <begin position="49"/>
        <end position="111"/>
    </location>
</feature>
<reference evidence="3" key="1">
    <citation type="submission" date="2021-10" db="EMBL/GenBank/DDBJ databases">
        <authorList>
            <person name="Piombo E."/>
        </authorList>
    </citation>
    <scope>NUCLEOTIDE SEQUENCE</scope>
</reference>
<feature type="coiled-coil region" evidence="1">
    <location>
        <begin position="330"/>
        <end position="400"/>
    </location>
</feature>
<evidence type="ECO:0000256" key="1">
    <source>
        <dbReference type="SAM" id="Coils"/>
    </source>
</evidence>
<feature type="non-terminal residue" evidence="3">
    <location>
        <position position="1"/>
    </location>
</feature>
<organism evidence="3 4">
    <name type="scientific">Clonostachys rhizophaga</name>
    <dbReference type="NCBI Taxonomy" id="160324"/>
    <lineage>
        <taxon>Eukaryota</taxon>
        <taxon>Fungi</taxon>
        <taxon>Dikarya</taxon>
        <taxon>Ascomycota</taxon>
        <taxon>Pezizomycotina</taxon>
        <taxon>Sordariomycetes</taxon>
        <taxon>Hypocreomycetidae</taxon>
        <taxon>Hypocreales</taxon>
        <taxon>Bionectriaceae</taxon>
        <taxon>Clonostachys</taxon>
    </lineage>
</organism>
<dbReference type="EMBL" id="CABFNQ020000748">
    <property type="protein sequence ID" value="CAH0034079.1"/>
    <property type="molecule type" value="Genomic_DNA"/>
</dbReference>
<evidence type="ECO:0000313" key="4">
    <source>
        <dbReference type="Proteomes" id="UP000696573"/>
    </source>
</evidence>
<protein>
    <submittedName>
        <fullName evidence="3">Uncharacterized protein</fullName>
    </submittedName>
</protein>
<evidence type="ECO:0000313" key="3">
    <source>
        <dbReference type="EMBL" id="CAH0034079.1"/>
    </source>
</evidence>
<sequence length="902" mass="102859">MPEDSDDWSSETDVDHLPLESKRKDEPNRDWHQEVESLRRHNAFLTQERDAQETAIANQNSQLQAALEEAATAKEKIQHEKFKLQALMGDIEKLKRESQHSETHLMRHTQQLEAELERYRIDNLQASEIQKNLESKVKDLSAAKDALSKYMDLPTDELRQENIRLEEELRTRVLKLDEQQQELGRFQMNKDIAEKALVDLENAKYSADQERTQMEQQIAELQASTAEISRQKNTLQHKHDTMEAGKASLNQENIRLKACVDDLQNAKNSLNHKYDTMKAGKPSLDQEIVNLKACVEDLRNAEDSLQHRYDTMKAGKASVDRENIELKACVEELRNSKNSLSHEKAQMAKEIASHRLDKRNLEKAFETLKHDSKAKFEQTKNALEAEKAHAGREKTSLSNKLLAANDENLMLKNSLQTMKSHQARVDHQGNDLRSRLELANNKIHSLEHQNSELSSKIVSLNANHHQKDRAFTALQGNKARLDGEKQSLSERVVTLNRTLEAVKAQSQQATDALRREMEEQRRQSAARVKEAARAVGGHHTPRTVIFQKILSQARTSQDISEIPGASRFMELCTLSSLTNQYLDLPLSTKNAHKLGKSIRGNEMAIVGCNVCQLPKLTLTNQAPRLRVDELGQKMQCCSAKICKSCVLEGAIRSLLHDYWFDLEKSVWVKCPSGNCDASFNIRGRDQLQATLQNLGDPNVAKHIAAYDRIKTLRDALKGLSPKGLDGQGLKVSSELYFQLISMGRMHNIADLPPNSILAREDMPSFEPAETELISVEHQGVTLKVAFLFGFIRKKRIPKECAYCVEKIYDIEIDVGRIWNWVEDCSGFNGDWMWEVLKFPLKLATECKHDINFCTKCLEKHLKVQLKEYGRAKCQDLSCPFPECRRLTYQEVKLYAKSNTFAT</sequence>
<evidence type="ECO:0000256" key="2">
    <source>
        <dbReference type="SAM" id="MobiDB-lite"/>
    </source>
</evidence>
<gene>
    <name evidence="3" type="ORF">CRHIZ90672A_00006940</name>
</gene>